<evidence type="ECO:0000256" key="4">
    <source>
        <dbReference type="ARBA" id="ARBA00023015"/>
    </source>
</evidence>
<feature type="compositionally biased region" description="Acidic residues" evidence="8">
    <location>
        <begin position="1040"/>
        <end position="1051"/>
    </location>
</feature>
<dbReference type="InterPro" id="IPR046341">
    <property type="entry name" value="SET_dom_sf"/>
</dbReference>
<keyword evidence="7" id="KW-0804">Transcription</keyword>
<evidence type="ECO:0000256" key="3">
    <source>
        <dbReference type="ARBA" id="ARBA00022691"/>
    </source>
</evidence>
<dbReference type="CDD" id="cd19170">
    <property type="entry name" value="SET_KMT2A_2B"/>
    <property type="match status" value="1"/>
</dbReference>
<evidence type="ECO:0000256" key="6">
    <source>
        <dbReference type="ARBA" id="ARBA00023125"/>
    </source>
</evidence>
<feature type="compositionally biased region" description="Low complexity" evidence="8">
    <location>
        <begin position="842"/>
        <end position="857"/>
    </location>
</feature>
<evidence type="ECO:0000256" key="7">
    <source>
        <dbReference type="ARBA" id="ARBA00023163"/>
    </source>
</evidence>
<feature type="region of interest" description="Disordered" evidence="8">
    <location>
        <begin position="826"/>
        <end position="943"/>
    </location>
</feature>
<feature type="compositionally biased region" description="Low complexity" evidence="8">
    <location>
        <begin position="644"/>
        <end position="653"/>
    </location>
</feature>
<sequence>MDERVPINGLPPGYATSLGLGLPPHPLATIGSGTRAQQGGSPFAAANSPYTNAGVHHQRGLGSPPTSGVATSVSYGLATRPPTSISSQAQQQQQPLYVPALLAPSPISAAGLSSKLDYPTEPPPPGLAPGAYASVTGLSSAGLSSSYTMPPFGGAPVLYHPSPTAPMAGYISSSYATQQALLNAQAASSLALPPYYGHPATPSPSPLYSPAPSIDGNSEGLHAKLLSQTSTGQNQTLCPKTNLKTNLPLHPSPFLPATSTSTTTVFIPGQLISPLHGGSFQSMTPGVTPGVTPSPAPSTPATPTLQKPTPTKAVPGGLNPLFSAEHLFGSQTQSNHLSAQSLEDLQPTNLHSGIASSGGPQRGSLHSGLTNLQTLQGQTTQQPGSAVHPTGGTIVKRERASTSPVVKREGPSPLGVPRANSRGSTPTPGTLQPMSTLPAPIPVHPSGPVLIKPKPEMPAKPKAILAKPQPVMATALSYPYRPMMKMEAPSVASPLSHTGLPAMLGLPGMPGLSGLTGGLSGHPSALSHPSVAFSAHQSVALSHQSAALSHMTSLSYSSPLCHPGLTTAASPHSHPSASSLSSHPGLSSTSHLSSSAGLSAPSSPSTLPAPPGAAAAAHAAFAVAGYHPAYAAAAAAAAFHQQHHQSLAASGQQENARQGPPPTAGAILMPQPRNSHSMPLRLPEPSICPGGGSFESHLSSLSKVITATFGQPEQMSINHQKLAQISQQSVMAAVVQQHKELEKRKEREQKDREKKKEKKDRTSCGSTSREVIVIKEESQDDSKHDVFRQVVSVSAAGVSLGSFGHLTGSLAAASIASAVADLHCSRSRASTPATVIDKGDSKSSSATSLATSVASSAGGHTHRERERGESPAYREERSGSPALLAVSAPTAVGITSSATKKKRKSLLMPNRQDNKDGKLQKSNKESFSLSTVGTGTGASRGTKDVYSFESEGDDTIASIPAGRTVPALPQFRSKPAFPFGSTSSGSHRKRALVADEVAQTKFPAVTESCARATVYSRKGAYDMFDFLASRHRRPPRGEHDSDDDSDDDDHSEEVSMRQRRIDKDLHMVMQFYSLKETARHTVGVYRSKIHRRGVFAKRVIEAGEMVIEYSGELIRAVLTDKRENNYKSRGIDCYMFKIDEDEVVDATMHGNAARFINHSCDPNCYSKCIEIFGKKHIVIYSQKRIRVGEELTYDYKFPKEEVKVPCTCGARKCRRYLN</sequence>
<dbReference type="PANTHER" id="PTHR45838">
    <property type="entry name" value="HISTONE-LYSINE-N-METHYLTRANSFERASE 2 KMT2 FAMILY MEMBER"/>
    <property type="match status" value="1"/>
</dbReference>
<evidence type="ECO:0000256" key="1">
    <source>
        <dbReference type="ARBA" id="ARBA00022603"/>
    </source>
</evidence>
<dbReference type="GO" id="GO:0045893">
    <property type="term" value="P:positive regulation of DNA-templated transcription"/>
    <property type="evidence" value="ECO:0007669"/>
    <property type="project" value="TreeGrafter"/>
</dbReference>
<feature type="compositionally biased region" description="Basic and acidic residues" evidence="8">
    <location>
        <begin position="912"/>
        <end position="924"/>
    </location>
</feature>
<feature type="compositionally biased region" description="Basic and acidic residues" evidence="8">
    <location>
        <begin position="738"/>
        <end position="762"/>
    </location>
</feature>
<dbReference type="PROSITE" id="PS50280">
    <property type="entry name" value="SET"/>
    <property type="match status" value="1"/>
</dbReference>
<evidence type="ECO:0000259" key="9">
    <source>
        <dbReference type="PROSITE" id="PS50280"/>
    </source>
</evidence>
<dbReference type="SMART" id="SM00317">
    <property type="entry name" value="SET"/>
    <property type="match status" value="1"/>
</dbReference>
<feature type="domain" description="Post-SET" evidence="10">
    <location>
        <begin position="1202"/>
        <end position="1218"/>
    </location>
</feature>
<dbReference type="STRING" id="418985.A0A1V9Y2T4"/>
<dbReference type="PROSITE" id="PS50868">
    <property type="entry name" value="POST_SET"/>
    <property type="match status" value="1"/>
</dbReference>
<keyword evidence="5" id="KW-0103">Bromodomain</keyword>
<evidence type="ECO:0000313" key="11">
    <source>
        <dbReference type="EMBL" id="OQR80003.1"/>
    </source>
</evidence>
<dbReference type="AlphaFoldDB" id="A0A1V9Y2T4"/>
<keyword evidence="6" id="KW-0238">DNA-binding</keyword>
<feature type="region of interest" description="Disordered" evidence="8">
    <location>
        <begin position="644"/>
        <end position="676"/>
    </location>
</feature>
<feature type="region of interest" description="Disordered" evidence="8">
    <location>
        <begin position="349"/>
        <end position="368"/>
    </location>
</feature>
<keyword evidence="12" id="KW-1185">Reference proteome</keyword>
<dbReference type="OrthoDB" id="308383at2759"/>
<dbReference type="InterPro" id="IPR047219">
    <property type="entry name" value="KMT2A_2B_SET"/>
</dbReference>
<organism evidence="11 12">
    <name type="scientific">Tropilaelaps mercedesae</name>
    <dbReference type="NCBI Taxonomy" id="418985"/>
    <lineage>
        <taxon>Eukaryota</taxon>
        <taxon>Metazoa</taxon>
        <taxon>Ecdysozoa</taxon>
        <taxon>Arthropoda</taxon>
        <taxon>Chelicerata</taxon>
        <taxon>Arachnida</taxon>
        <taxon>Acari</taxon>
        <taxon>Parasitiformes</taxon>
        <taxon>Mesostigmata</taxon>
        <taxon>Gamasina</taxon>
        <taxon>Dermanyssoidea</taxon>
        <taxon>Laelapidae</taxon>
        <taxon>Tropilaelaps</taxon>
    </lineage>
</organism>
<protein>
    <recommendedName>
        <fullName evidence="13">Histone-lysine N-methyltransferase</fullName>
    </recommendedName>
</protein>
<feature type="region of interest" description="Disordered" evidence="8">
    <location>
        <begin position="567"/>
        <end position="612"/>
    </location>
</feature>
<feature type="compositionally biased region" description="Basic and acidic residues" evidence="8">
    <location>
        <begin position="395"/>
        <end position="410"/>
    </location>
</feature>
<keyword evidence="4" id="KW-0805">Transcription regulation</keyword>
<feature type="compositionally biased region" description="Polar residues" evidence="8">
    <location>
        <begin position="925"/>
        <end position="939"/>
    </location>
</feature>
<feature type="region of interest" description="Disordered" evidence="8">
    <location>
        <begin position="738"/>
        <end position="767"/>
    </location>
</feature>
<evidence type="ECO:0000256" key="5">
    <source>
        <dbReference type="ARBA" id="ARBA00023117"/>
    </source>
</evidence>
<keyword evidence="1" id="KW-0489">Methyltransferase</keyword>
<feature type="compositionally biased region" description="Polar residues" evidence="8">
    <location>
        <begin position="421"/>
        <end position="435"/>
    </location>
</feature>
<feature type="region of interest" description="Disordered" evidence="8">
    <location>
        <begin position="277"/>
        <end position="322"/>
    </location>
</feature>
<dbReference type="GO" id="GO:0042800">
    <property type="term" value="F:histone H3K4 methyltransferase activity"/>
    <property type="evidence" value="ECO:0007669"/>
    <property type="project" value="TreeGrafter"/>
</dbReference>
<feature type="region of interest" description="Disordered" evidence="8">
    <location>
        <begin position="1031"/>
        <end position="1059"/>
    </location>
</feature>
<feature type="compositionally biased region" description="Low complexity" evidence="8">
    <location>
        <begin position="568"/>
        <end position="612"/>
    </location>
</feature>
<evidence type="ECO:0000313" key="12">
    <source>
        <dbReference type="Proteomes" id="UP000192247"/>
    </source>
</evidence>
<dbReference type="SMART" id="SM00508">
    <property type="entry name" value="PostSET"/>
    <property type="match status" value="1"/>
</dbReference>
<dbReference type="Pfam" id="PF00856">
    <property type="entry name" value="SET"/>
    <property type="match status" value="1"/>
</dbReference>
<evidence type="ECO:0000259" key="10">
    <source>
        <dbReference type="PROSITE" id="PS50868"/>
    </source>
</evidence>
<comment type="caution">
    <text evidence="11">The sequence shown here is derived from an EMBL/GenBank/DDBJ whole genome shotgun (WGS) entry which is preliminary data.</text>
</comment>
<name>A0A1V9Y2T4_9ACAR</name>
<feature type="compositionally biased region" description="Basic and acidic residues" evidence="8">
    <location>
        <begin position="861"/>
        <end position="878"/>
    </location>
</feature>
<dbReference type="GO" id="GO:0035097">
    <property type="term" value="C:histone methyltransferase complex"/>
    <property type="evidence" value="ECO:0007669"/>
    <property type="project" value="TreeGrafter"/>
</dbReference>
<feature type="region of interest" description="Disordered" evidence="8">
    <location>
        <begin position="376"/>
        <end position="436"/>
    </location>
</feature>
<dbReference type="InParanoid" id="A0A1V9Y2T4"/>
<dbReference type="InterPro" id="IPR001214">
    <property type="entry name" value="SET_dom"/>
</dbReference>
<accession>A0A1V9Y2T4</accession>
<evidence type="ECO:0008006" key="13">
    <source>
        <dbReference type="Google" id="ProtNLM"/>
    </source>
</evidence>
<feature type="compositionally biased region" description="Polar residues" evidence="8">
    <location>
        <begin position="349"/>
        <end position="359"/>
    </location>
</feature>
<evidence type="ECO:0000256" key="2">
    <source>
        <dbReference type="ARBA" id="ARBA00022679"/>
    </source>
</evidence>
<dbReference type="SUPFAM" id="SSF82199">
    <property type="entry name" value="SET domain"/>
    <property type="match status" value="1"/>
</dbReference>
<dbReference type="FunFam" id="2.170.270.10:FF:000004">
    <property type="entry name" value="Histone-lysine N-methyltransferase"/>
    <property type="match status" value="1"/>
</dbReference>
<proteinExistence type="predicted"/>
<dbReference type="GO" id="GO:0032259">
    <property type="term" value="P:methylation"/>
    <property type="evidence" value="ECO:0007669"/>
    <property type="project" value="UniProtKB-KW"/>
</dbReference>
<evidence type="ECO:0000256" key="8">
    <source>
        <dbReference type="SAM" id="MobiDB-lite"/>
    </source>
</evidence>
<gene>
    <name evidence="11" type="ORF">BIW11_05355</name>
</gene>
<dbReference type="Proteomes" id="UP000192247">
    <property type="component" value="Unassembled WGS sequence"/>
</dbReference>
<keyword evidence="2" id="KW-0808">Transferase</keyword>
<dbReference type="PANTHER" id="PTHR45838:SF4">
    <property type="entry name" value="HISTONE-LYSINE N-METHYLTRANSFERASE TRITHORAX"/>
    <property type="match status" value="1"/>
</dbReference>
<dbReference type="EMBL" id="MNPL01000450">
    <property type="protein sequence ID" value="OQR80003.1"/>
    <property type="molecule type" value="Genomic_DNA"/>
</dbReference>
<feature type="domain" description="SET" evidence="9">
    <location>
        <begin position="1080"/>
        <end position="1196"/>
    </location>
</feature>
<dbReference type="InterPro" id="IPR003616">
    <property type="entry name" value="Post-SET_dom"/>
</dbReference>
<dbReference type="GO" id="GO:0003677">
    <property type="term" value="F:DNA binding"/>
    <property type="evidence" value="ECO:0007669"/>
    <property type="project" value="UniProtKB-KW"/>
</dbReference>
<reference evidence="11 12" key="1">
    <citation type="journal article" date="2017" name="Gigascience">
        <title>Draft genome of the honey bee ectoparasitic mite, Tropilaelaps mercedesae, is shaped by the parasitic life history.</title>
        <authorList>
            <person name="Dong X."/>
            <person name="Armstrong S.D."/>
            <person name="Xia D."/>
            <person name="Makepeace B.L."/>
            <person name="Darby A.C."/>
            <person name="Kadowaki T."/>
        </authorList>
    </citation>
    <scope>NUCLEOTIDE SEQUENCE [LARGE SCALE GENOMIC DNA]</scope>
    <source>
        <strain evidence="11">Wuxi-XJTLU</strain>
    </source>
</reference>
<keyword evidence="3" id="KW-0949">S-adenosyl-L-methionine</keyword>
<dbReference type="Gene3D" id="2.170.270.10">
    <property type="entry name" value="SET domain"/>
    <property type="match status" value="1"/>
</dbReference>
<feature type="region of interest" description="Disordered" evidence="8">
    <location>
        <begin position="969"/>
        <end position="988"/>
    </location>
</feature>